<keyword evidence="1" id="KW-0560">Oxidoreductase</keyword>
<dbReference type="STRING" id="3885.V7B0A7"/>
<dbReference type="InterPro" id="IPR045010">
    <property type="entry name" value="MDR_fam"/>
</dbReference>
<dbReference type="SUPFAM" id="SSF50129">
    <property type="entry name" value="GroES-like"/>
    <property type="match status" value="1"/>
</dbReference>
<dbReference type="PANTHER" id="PTHR43205">
    <property type="entry name" value="PROSTAGLANDIN REDUCTASE"/>
    <property type="match status" value="1"/>
</dbReference>
<dbReference type="InterPro" id="IPR020843">
    <property type="entry name" value="ER"/>
</dbReference>
<dbReference type="InterPro" id="IPR036291">
    <property type="entry name" value="NAD(P)-bd_dom_sf"/>
</dbReference>
<dbReference type="PANTHER" id="PTHR43205:SF12">
    <property type="entry name" value="OS06G0602900 PROTEIN"/>
    <property type="match status" value="1"/>
</dbReference>
<dbReference type="AlphaFoldDB" id="V7B0A7"/>
<dbReference type="EMBL" id="CM002296">
    <property type="protein sequence ID" value="ESW10303.1"/>
    <property type="molecule type" value="Genomic_DNA"/>
</dbReference>
<reference evidence="4" key="1">
    <citation type="journal article" date="2014" name="Nat. Genet.">
        <title>A reference genome for common bean and genome-wide analysis of dual domestications.</title>
        <authorList>
            <person name="Schmutz J."/>
            <person name="McClean P.E."/>
            <person name="Mamidi S."/>
            <person name="Wu G.A."/>
            <person name="Cannon S.B."/>
            <person name="Grimwood J."/>
            <person name="Jenkins J."/>
            <person name="Shu S."/>
            <person name="Song Q."/>
            <person name="Chavarro C."/>
            <person name="Torres-Torres M."/>
            <person name="Geffroy V."/>
            <person name="Moghaddam S.M."/>
            <person name="Gao D."/>
            <person name="Abernathy B."/>
            <person name="Barry K."/>
            <person name="Blair M."/>
            <person name="Brick M.A."/>
            <person name="Chovatia M."/>
            <person name="Gepts P."/>
            <person name="Goodstein D.M."/>
            <person name="Gonzales M."/>
            <person name="Hellsten U."/>
            <person name="Hyten D.L."/>
            <person name="Jia G."/>
            <person name="Kelly J.D."/>
            <person name="Kudrna D."/>
            <person name="Lee R."/>
            <person name="Richard M.M."/>
            <person name="Miklas P.N."/>
            <person name="Osorno J.M."/>
            <person name="Rodrigues J."/>
            <person name="Thareau V."/>
            <person name="Urrea C.A."/>
            <person name="Wang M."/>
            <person name="Yu Y."/>
            <person name="Zhang M."/>
            <person name="Wing R.A."/>
            <person name="Cregan P.B."/>
            <person name="Rokhsar D.S."/>
            <person name="Jackson S.A."/>
        </authorList>
    </citation>
    <scope>NUCLEOTIDE SEQUENCE [LARGE SCALE GENOMIC DNA]</scope>
    <source>
        <strain evidence="4">cv. G19833</strain>
    </source>
</reference>
<evidence type="ECO:0000313" key="4">
    <source>
        <dbReference type="Proteomes" id="UP000000226"/>
    </source>
</evidence>
<dbReference type="Gene3D" id="3.40.50.720">
    <property type="entry name" value="NAD(P)-binding Rossmann-like Domain"/>
    <property type="match status" value="1"/>
</dbReference>
<dbReference type="InterPro" id="IPR011032">
    <property type="entry name" value="GroES-like_sf"/>
</dbReference>
<dbReference type="SMART" id="SM00829">
    <property type="entry name" value="PKS_ER"/>
    <property type="match status" value="1"/>
</dbReference>
<dbReference type="FunFam" id="3.40.50.720:FF:000121">
    <property type="entry name" value="Prostaglandin reductase 2"/>
    <property type="match status" value="1"/>
</dbReference>
<sequence>MPLRSINFVSIEKESSKKRKKGGKMEVKNKYIVIKHHIEDAPRESNFELKTGTIALSVAPGSDDIIVKNLYISMDPYHINRMKFSSSSQGTISFAAPIHPGQTIDGAVIGKVVVSGNSKFQKDDLVLGVFTWAEYSLVKEGNIIKRLESSEFPLSYHLGILGFNGLSAYAGFFELCKPLKDEKVFVSTACGAVGNLVGQYAKLLGCYVVGCAGSNKKVELLKQTLGFDEAFNYNEEKDLNSALKRYFPDGIDVYFDNVGGEMLEAAVANMRLFGRVAVCGVISEYTGPGRKAAPSMLEIVYKRINIRGFLAADFLHVFEDFSAKTSDYLRTGKLKVLEDISSGVESIPSAFVGLFRGDNIGKKIINLAEES</sequence>
<dbReference type="Pfam" id="PF16884">
    <property type="entry name" value="ADH_N_2"/>
    <property type="match status" value="1"/>
</dbReference>
<dbReference type="InterPro" id="IPR041694">
    <property type="entry name" value="ADH_N_2"/>
</dbReference>
<dbReference type="Proteomes" id="UP000000226">
    <property type="component" value="Chromosome 9"/>
</dbReference>
<evidence type="ECO:0000259" key="2">
    <source>
        <dbReference type="SMART" id="SM00829"/>
    </source>
</evidence>
<dbReference type="SUPFAM" id="SSF51735">
    <property type="entry name" value="NAD(P)-binding Rossmann-fold domains"/>
    <property type="match status" value="1"/>
</dbReference>
<dbReference type="eggNOG" id="KOG1196">
    <property type="taxonomic scope" value="Eukaryota"/>
</dbReference>
<evidence type="ECO:0000256" key="1">
    <source>
        <dbReference type="ARBA" id="ARBA00023002"/>
    </source>
</evidence>
<keyword evidence="4" id="KW-1185">Reference proteome</keyword>
<dbReference type="InterPro" id="IPR013149">
    <property type="entry name" value="ADH-like_C"/>
</dbReference>
<proteinExistence type="predicted"/>
<gene>
    <name evidence="3" type="ORF">PHAVU_009G197800g</name>
</gene>
<evidence type="ECO:0000313" key="3">
    <source>
        <dbReference type="EMBL" id="ESW10303.1"/>
    </source>
</evidence>
<dbReference type="Pfam" id="PF00107">
    <property type="entry name" value="ADH_zinc_N"/>
    <property type="match status" value="1"/>
</dbReference>
<accession>V7B0A7</accession>
<organism evidence="3 4">
    <name type="scientific">Phaseolus vulgaris</name>
    <name type="common">Kidney bean</name>
    <name type="synonym">French bean</name>
    <dbReference type="NCBI Taxonomy" id="3885"/>
    <lineage>
        <taxon>Eukaryota</taxon>
        <taxon>Viridiplantae</taxon>
        <taxon>Streptophyta</taxon>
        <taxon>Embryophyta</taxon>
        <taxon>Tracheophyta</taxon>
        <taxon>Spermatophyta</taxon>
        <taxon>Magnoliopsida</taxon>
        <taxon>eudicotyledons</taxon>
        <taxon>Gunneridae</taxon>
        <taxon>Pentapetalae</taxon>
        <taxon>rosids</taxon>
        <taxon>fabids</taxon>
        <taxon>Fabales</taxon>
        <taxon>Fabaceae</taxon>
        <taxon>Papilionoideae</taxon>
        <taxon>50 kb inversion clade</taxon>
        <taxon>NPAAA clade</taxon>
        <taxon>indigoferoid/millettioid clade</taxon>
        <taxon>Phaseoleae</taxon>
        <taxon>Phaseolus</taxon>
    </lineage>
</organism>
<dbReference type="Gramene" id="ESW10303">
    <property type="protein sequence ID" value="ESW10303"/>
    <property type="gene ID" value="PHAVU_009G197800g"/>
</dbReference>
<dbReference type="OrthoDB" id="809632at2759"/>
<dbReference type="GO" id="GO:0016628">
    <property type="term" value="F:oxidoreductase activity, acting on the CH-CH group of donors, NAD or NADP as acceptor"/>
    <property type="evidence" value="ECO:0007669"/>
    <property type="project" value="InterPro"/>
</dbReference>
<feature type="domain" description="Enoyl reductase (ER)" evidence="2">
    <location>
        <begin position="43"/>
        <end position="365"/>
    </location>
</feature>
<protein>
    <recommendedName>
        <fullName evidence="2">Enoyl reductase (ER) domain-containing protein</fullName>
    </recommendedName>
</protein>
<dbReference type="Gene3D" id="3.90.180.10">
    <property type="entry name" value="Medium-chain alcohol dehydrogenases, catalytic domain"/>
    <property type="match status" value="1"/>
</dbReference>
<dbReference type="OMA" id="YPIKNIH"/>
<name>V7B0A7_PHAVU</name>